<protein>
    <submittedName>
        <fullName evidence="1">Uncharacterized protein</fullName>
    </submittedName>
</protein>
<sequence length="191" mass="20241">MLTRTSPSSGGGRPASSLRDLEVAWNARAAAHPHSAPGRGTFSNSDRRLRLRRGGRALLRPIDVSPTPRSGALHDRACSDGRIRGMKLHRACARHHAAPSNVPGQSCAGGGIGHGLPTVTALRSLAHAPLIAFIVSNSYVAAVSPAAVRISTSHRTSPYWALRGDFSLAVSRTRIASPGWIGLRKRRESSP</sequence>
<dbReference type="EMBL" id="BPQJ01000010">
    <property type="protein sequence ID" value="GJD62438.1"/>
    <property type="molecule type" value="Genomic_DNA"/>
</dbReference>
<keyword evidence="2" id="KW-1185">Reference proteome</keyword>
<organism evidence="1 2">
    <name type="scientific">Methylobacterium frigidaeris</name>
    <dbReference type="NCBI Taxonomy" id="2038277"/>
    <lineage>
        <taxon>Bacteria</taxon>
        <taxon>Pseudomonadati</taxon>
        <taxon>Pseudomonadota</taxon>
        <taxon>Alphaproteobacteria</taxon>
        <taxon>Hyphomicrobiales</taxon>
        <taxon>Methylobacteriaceae</taxon>
        <taxon>Methylobacterium</taxon>
    </lineage>
</organism>
<reference evidence="1" key="1">
    <citation type="journal article" date="2016" name="Front. Microbiol.">
        <title>Genome Sequence of the Piezophilic, Mesophilic Sulfate-Reducing Bacterium Desulfovibrio indicus J2T.</title>
        <authorList>
            <person name="Cao J."/>
            <person name="Maignien L."/>
            <person name="Shao Z."/>
            <person name="Alain K."/>
            <person name="Jebbar M."/>
        </authorList>
    </citation>
    <scope>NUCLEOTIDE SEQUENCE</scope>
    <source>
        <strain evidence="1">JCM 32048</strain>
    </source>
</reference>
<name>A0AA37M4E8_9HYPH</name>
<comment type="caution">
    <text evidence="1">The sequence shown here is derived from an EMBL/GenBank/DDBJ whole genome shotgun (WGS) entry which is preliminary data.</text>
</comment>
<reference evidence="1" key="2">
    <citation type="submission" date="2021-08" db="EMBL/GenBank/DDBJ databases">
        <authorList>
            <person name="Tani A."/>
            <person name="Ola A."/>
            <person name="Ogura Y."/>
            <person name="Katsura K."/>
            <person name="Hayashi T."/>
        </authorList>
    </citation>
    <scope>NUCLEOTIDE SEQUENCE</scope>
    <source>
        <strain evidence="1">JCM 32048</strain>
    </source>
</reference>
<dbReference type="AlphaFoldDB" id="A0AA37M4E8"/>
<accession>A0AA37M4E8</accession>
<gene>
    <name evidence="1" type="ORF">MPEAHAMD_2591</name>
</gene>
<evidence type="ECO:0000313" key="1">
    <source>
        <dbReference type="EMBL" id="GJD62438.1"/>
    </source>
</evidence>
<dbReference type="Proteomes" id="UP001055286">
    <property type="component" value="Unassembled WGS sequence"/>
</dbReference>
<evidence type="ECO:0000313" key="2">
    <source>
        <dbReference type="Proteomes" id="UP001055286"/>
    </source>
</evidence>
<proteinExistence type="predicted"/>